<keyword evidence="3 6" id="KW-0862">Zinc</keyword>
<dbReference type="InterPro" id="IPR001275">
    <property type="entry name" value="DM_DNA-bd"/>
</dbReference>
<comment type="subcellular location">
    <subcellularLocation>
        <location evidence="6">Nucleus</location>
    </subcellularLocation>
</comment>
<feature type="region of interest" description="Disordered" evidence="7">
    <location>
        <begin position="32"/>
        <end position="59"/>
    </location>
</feature>
<keyword evidence="4 6" id="KW-0238">DNA-binding</keyword>
<dbReference type="PANTHER" id="PTHR12322">
    <property type="entry name" value="DOUBLESEX AND MAB-3 RELATED TRANSCRIPTION FACTOR DMRT"/>
    <property type="match status" value="1"/>
</dbReference>
<dbReference type="SUPFAM" id="SSF46934">
    <property type="entry name" value="UBA-like"/>
    <property type="match status" value="1"/>
</dbReference>
<dbReference type="CTD" id="63951"/>
<protein>
    <submittedName>
        <fullName evidence="10">Doublesex- and mab-3-related transcription factor A1</fullName>
    </submittedName>
</protein>
<evidence type="ECO:0000259" key="8">
    <source>
        <dbReference type="PROSITE" id="PS50809"/>
    </source>
</evidence>
<dbReference type="SUPFAM" id="SSF82927">
    <property type="entry name" value="Cysteine-rich DNA binding domain, (DM domain)"/>
    <property type="match status" value="1"/>
</dbReference>
<evidence type="ECO:0000256" key="1">
    <source>
        <dbReference type="ARBA" id="ARBA00006834"/>
    </source>
</evidence>
<dbReference type="CDD" id="cd14370">
    <property type="entry name" value="CUE_DMA"/>
    <property type="match status" value="1"/>
</dbReference>
<dbReference type="GeneID" id="113415031"/>
<dbReference type="InterPro" id="IPR046472">
    <property type="entry name" value="DMRT5_1_DMB_dom"/>
</dbReference>
<dbReference type="Proteomes" id="UP000504612">
    <property type="component" value="Unplaced"/>
</dbReference>
<proteinExistence type="inferred from homology"/>
<evidence type="ECO:0000256" key="2">
    <source>
        <dbReference type="ARBA" id="ARBA00022723"/>
    </source>
</evidence>
<dbReference type="InterPro" id="IPR026607">
    <property type="entry name" value="DMRT"/>
</dbReference>
<feature type="region of interest" description="Disordered" evidence="7">
    <location>
        <begin position="287"/>
        <end position="342"/>
    </location>
</feature>
<keyword evidence="5 6" id="KW-0539">Nucleus</keyword>
<dbReference type="RefSeq" id="XP_026528041.1">
    <property type="nucleotide sequence ID" value="XM_026672256.1"/>
</dbReference>
<dbReference type="PANTHER" id="PTHR12322:SF71">
    <property type="entry name" value="DOUBLESEX- AND MAB-3-RELATED TRANSCRIPTION FACTOR A1"/>
    <property type="match status" value="1"/>
</dbReference>
<dbReference type="AlphaFoldDB" id="A0A6J1UAV4"/>
<dbReference type="InterPro" id="IPR005173">
    <property type="entry name" value="DMA"/>
</dbReference>
<gene>
    <name evidence="10" type="primary">DMRTA1</name>
</gene>
<feature type="compositionally biased region" description="Polar residues" evidence="7">
    <location>
        <begin position="287"/>
        <end position="298"/>
    </location>
</feature>
<keyword evidence="9" id="KW-1185">Reference proteome</keyword>
<dbReference type="GO" id="GO:0046872">
    <property type="term" value="F:metal ion binding"/>
    <property type="evidence" value="ECO:0007669"/>
    <property type="project" value="UniProtKB-KW"/>
</dbReference>
<evidence type="ECO:0000313" key="10">
    <source>
        <dbReference type="RefSeq" id="XP_026528041.1"/>
    </source>
</evidence>
<feature type="compositionally biased region" description="Low complexity" evidence="7">
    <location>
        <begin position="324"/>
        <end position="339"/>
    </location>
</feature>
<dbReference type="GO" id="GO:0007548">
    <property type="term" value="P:sex differentiation"/>
    <property type="evidence" value="ECO:0007669"/>
    <property type="project" value="TreeGrafter"/>
</dbReference>
<dbReference type="GO" id="GO:0000978">
    <property type="term" value="F:RNA polymerase II cis-regulatory region sequence-specific DNA binding"/>
    <property type="evidence" value="ECO:0007669"/>
    <property type="project" value="TreeGrafter"/>
</dbReference>
<dbReference type="FunFam" id="4.10.1040.10:FF:000001">
    <property type="entry name" value="doublesex- and mab-3-related transcription factor 1"/>
    <property type="match status" value="1"/>
</dbReference>
<dbReference type="PROSITE" id="PS50809">
    <property type="entry name" value="DM_2"/>
    <property type="match status" value="1"/>
</dbReference>
<accession>A0A6J1UAV4</accession>
<dbReference type="Gene3D" id="4.10.1040.10">
    <property type="entry name" value="DM DNA-binding domain"/>
    <property type="match status" value="1"/>
</dbReference>
<dbReference type="KEGG" id="nss:113415031"/>
<name>A0A6J1UAV4_9SAUR</name>
<evidence type="ECO:0000256" key="4">
    <source>
        <dbReference type="ARBA" id="ARBA00023125"/>
    </source>
</evidence>
<dbReference type="SMART" id="SM00301">
    <property type="entry name" value="DM"/>
    <property type="match status" value="1"/>
</dbReference>
<feature type="domain" description="DM" evidence="8">
    <location>
        <begin position="154"/>
        <end position="201"/>
    </location>
</feature>
<dbReference type="GO" id="GO:0005634">
    <property type="term" value="C:nucleus"/>
    <property type="evidence" value="ECO:0007669"/>
    <property type="project" value="UniProtKB-SubCell"/>
</dbReference>
<dbReference type="PROSITE" id="PS40000">
    <property type="entry name" value="DM_1"/>
    <property type="match status" value="1"/>
</dbReference>
<feature type="compositionally biased region" description="Basic residues" evidence="7">
    <location>
        <begin position="44"/>
        <end position="59"/>
    </location>
</feature>
<organism evidence="9 10">
    <name type="scientific">Notechis scutatus</name>
    <name type="common">mainland tiger snake</name>
    <dbReference type="NCBI Taxonomy" id="8663"/>
    <lineage>
        <taxon>Eukaryota</taxon>
        <taxon>Metazoa</taxon>
        <taxon>Chordata</taxon>
        <taxon>Craniata</taxon>
        <taxon>Vertebrata</taxon>
        <taxon>Euteleostomi</taxon>
        <taxon>Lepidosauria</taxon>
        <taxon>Squamata</taxon>
        <taxon>Bifurcata</taxon>
        <taxon>Unidentata</taxon>
        <taxon>Episquamata</taxon>
        <taxon>Toxicofera</taxon>
        <taxon>Serpentes</taxon>
        <taxon>Colubroidea</taxon>
        <taxon>Elapidae</taxon>
        <taxon>Hydrophiinae</taxon>
        <taxon>Notechis</taxon>
    </lineage>
</organism>
<feature type="DNA-binding region" description="DM" evidence="6">
    <location>
        <begin position="154"/>
        <end position="201"/>
    </location>
</feature>
<sequence length="545" mass="58575">MTENLHRRFQVVRRVKIPLSLRSWWAAPSLLSSGRTPRQPLSRGLRRPKPGHTRAKAVHPRGSYSRALLPIRGLMATGNPPLLPAPGLPVSVPRAAPPAAAAAGVPMPPTFLRPPSFFMRAAAAALSAGNAPSCYAQAAVGLERGVGYPRTPKCARCRNHGVVSALKGHKRFCRWRDCACAKCALIAERQRVMAAQVALRRQQAQEEMDAQGGGGTHPNQPQKRTPVAARLSSGRQAAAGGAESEPAPKSSCPEFQRGRREEKIQKYDFYCSGLGSSVVHLLTPSLTSSPEVAGSNQEKPPEMQALSKEISLSGPDESLEGTDSPASSSSSDMESGNESECPKDFVPCNASVPPVPPAAAAADSGLKRRDPLNILTKVFPNHKSSRLERVLQLCRGDIVQAIEQILNASEHRQGFRELAIPVLPECSAFQRSSDFGLGIDVAALGNKSAFVPLQTSSASSRREMSFYGLSPRLGIGPLRVTYSPPGRALPGLMAPYLRNGLFPAFPFHPVVDSSFSGVIKDASYSPSEDKLFSTKMYARLNEDRK</sequence>
<dbReference type="Pfam" id="PF00751">
    <property type="entry name" value="DM"/>
    <property type="match status" value="1"/>
</dbReference>
<dbReference type="InterPro" id="IPR036407">
    <property type="entry name" value="DM_DNA-bd_sf"/>
</dbReference>
<dbReference type="GO" id="GO:0000981">
    <property type="term" value="F:DNA-binding transcription factor activity, RNA polymerase II-specific"/>
    <property type="evidence" value="ECO:0007669"/>
    <property type="project" value="TreeGrafter"/>
</dbReference>
<feature type="compositionally biased region" description="Low complexity" evidence="7">
    <location>
        <begin position="237"/>
        <end position="248"/>
    </location>
</feature>
<feature type="region of interest" description="Disordered" evidence="7">
    <location>
        <begin position="203"/>
        <end position="258"/>
    </location>
</feature>
<reference evidence="10" key="1">
    <citation type="submission" date="2025-08" db="UniProtKB">
        <authorList>
            <consortium name="RefSeq"/>
        </authorList>
    </citation>
    <scope>IDENTIFICATION</scope>
</reference>
<dbReference type="InterPro" id="IPR009060">
    <property type="entry name" value="UBA-like_sf"/>
</dbReference>
<evidence type="ECO:0000256" key="6">
    <source>
        <dbReference type="PROSITE-ProRule" id="PRU00070"/>
    </source>
</evidence>
<evidence type="ECO:0000256" key="3">
    <source>
        <dbReference type="ARBA" id="ARBA00022833"/>
    </source>
</evidence>
<evidence type="ECO:0000313" key="9">
    <source>
        <dbReference type="Proteomes" id="UP000504612"/>
    </source>
</evidence>
<keyword evidence="2 6" id="KW-0479">Metal-binding</keyword>
<evidence type="ECO:0000256" key="5">
    <source>
        <dbReference type="ARBA" id="ARBA00023242"/>
    </source>
</evidence>
<comment type="similarity">
    <text evidence="1">Belongs to the DMRT family.</text>
</comment>
<dbReference type="Pfam" id="PF03474">
    <property type="entry name" value="DMA"/>
    <property type="match status" value="1"/>
</dbReference>
<evidence type="ECO:0000256" key="7">
    <source>
        <dbReference type="SAM" id="MobiDB-lite"/>
    </source>
</evidence>
<dbReference type="Pfam" id="PF20624">
    <property type="entry name" value="DMRT5_DMB"/>
    <property type="match status" value="1"/>
</dbReference>